<name>A0ACC0TU92_9AGAM</name>
<evidence type="ECO:0000313" key="1">
    <source>
        <dbReference type="EMBL" id="KAI9437900.1"/>
    </source>
</evidence>
<reference evidence="1" key="1">
    <citation type="submission" date="2021-03" db="EMBL/GenBank/DDBJ databases">
        <title>Evolutionary priming and transition to the ectomycorrhizal habit in an iconic lineage of mushroom-forming fungi: is preadaptation a requirement?</title>
        <authorList>
            <consortium name="DOE Joint Genome Institute"/>
            <person name="Looney B.P."/>
            <person name="Miyauchi S."/>
            <person name="Morin E."/>
            <person name="Drula E."/>
            <person name="Courty P.E."/>
            <person name="Chicoki N."/>
            <person name="Fauchery L."/>
            <person name="Kohler A."/>
            <person name="Kuo A."/>
            <person name="LaButti K."/>
            <person name="Pangilinan J."/>
            <person name="Lipzen A."/>
            <person name="Riley R."/>
            <person name="Andreopoulos W."/>
            <person name="He G."/>
            <person name="Johnson J."/>
            <person name="Barry K.W."/>
            <person name="Grigoriev I.V."/>
            <person name="Nagy L."/>
            <person name="Hibbett D."/>
            <person name="Henrissat B."/>
            <person name="Matheny P.B."/>
            <person name="Labbe J."/>
            <person name="Martin A.F."/>
        </authorList>
    </citation>
    <scope>NUCLEOTIDE SEQUENCE</scope>
    <source>
        <strain evidence="1">BPL698</strain>
    </source>
</reference>
<proteinExistence type="predicted"/>
<comment type="caution">
    <text evidence="1">The sequence shown here is derived from an EMBL/GenBank/DDBJ whole genome shotgun (WGS) entry which is preliminary data.</text>
</comment>
<dbReference type="EMBL" id="JAGFNK010000874">
    <property type="protein sequence ID" value="KAI9437900.1"/>
    <property type="molecule type" value="Genomic_DNA"/>
</dbReference>
<gene>
    <name evidence="1" type="ORF">F5148DRAFT_1262112</name>
</gene>
<sequence>MQSDGFKDSEDKTPSHTVINPVPSTENEAPTTAGPYRLYKRRWFGVFAMFLLETVVAASGPWFGPISNNVVRDFGFTLGEVNWLGNIMFCVFLPGAVLTPIITKRYGLRRCCEIATGLLLLSAWVRYAGTARSLSKGGAYTLIFLGQTIAGISLPAYQILAPKYSERWFDLKGRTTATMIISIASPIGVGLGQLLSPLFSNTRNSILALAIMTTAVVPITYLIFEAPPTPPSYSGSRIPSPSIVSLLRAAFGYDCPSEAYMTLRERFDLAILVTVFSVLVAAINSFSILSSQWMSPYGYSDNTSGLMGAAMLLPGILAAIATAPVFDRIFTHHLGIAVRILCPIIGLGWFSLIWAVRAHNAGALFGIFVVIGICSVSLLPVGIELGVELTRNPDGSSALLWFFGNLFCVIFTVGQNALRASRVASPPQNMHHAIIFNGVSVLTVTALVFFLQGKQVRRELDQRMYDEGKAQGTIMTRIAASPSTEDSSAKA</sequence>
<protein>
    <submittedName>
        <fullName evidence="1">MFS general substrate transporter</fullName>
    </submittedName>
</protein>
<keyword evidence="2" id="KW-1185">Reference proteome</keyword>
<organism evidence="1 2">
    <name type="scientific">Russula earlei</name>
    <dbReference type="NCBI Taxonomy" id="71964"/>
    <lineage>
        <taxon>Eukaryota</taxon>
        <taxon>Fungi</taxon>
        <taxon>Dikarya</taxon>
        <taxon>Basidiomycota</taxon>
        <taxon>Agaricomycotina</taxon>
        <taxon>Agaricomycetes</taxon>
        <taxon>Russulales</taxon>
        <taxon>Russulaceae</taxon>
        <taxon>Russula</taxon>
    </lineage>
</organism>
<dbReference type="Proteomes" id="UP001207468">
    <property type="component" value="Unassembled WGS sequence"/>
</dbReference>
<evidence type="ECO:0000313" key="2">
    <source>
        <dbReference type="Proteomes" id="UP001207468"/>
    </source>
</evidence>
<accession>A0ACC0TU92</accession>